<proteinExistence type="predicted"/>
<feature type="compositionally biased region" description="Basic and acidic residues" evidence="1">
    <location>
        <begin position="49"/>
        <end position="61"/>
    </location>
</feature>
<dbReference type="Proteomes" id="UP000320338">
    <property type="component" value="Unassembled WGS sequence"/>
</dbReference>
<feature type="compositionally biased region" description="Basic and acidic residues" evidence="1">
    <location>
        <begin position="69"/>
        <end position="79"/>
    </location>
</feature>
<organism evidence="2 3">
    <name type="scientific">Pseudonocardia hydrocarbonoxydans</name>
    <dbReference type="NCBI Taxonomy" id="76726"/>
    <lineage>
        <taxon>Bacteria</taxon>
        <taxon>Bacillati</taxon>
        <taxon>Actinomycetota</taxon>
        <taxon>Actinomycetes</taxon>
        <taxon>Pseudonocardiales</taxon>
        <taxon>Pseudonocardiaceae</taxon>
        <taxon>Pseudonocardia</taxon>
    </lineage>
</organism>
<name>A0A4Y3WL84_9PSEU</name>
<keyword evidence="3" id="KW-1185">Reference proteome</keyword>
<feature type="compositionally biased region" description="Polar residues" evidence="1">
    <location>
        <begin position="1"/>
        <end position="11"/>
    </location>
</feature>
<feature type="compositionally biased region" description="Basic and acidic residues" evidence="1">
    <location>
        <begin position="23"/>
        <end position="41"/>
    </location>
</feature>
<gene>
    <name evidence="2" type="ORF">PHY01_18270</name>
</gene>
<reference evidence="2 3" key="1">
    <citation type="submission" date="2019-06" db="EMBL/GenBank/DDBJ databases">
        <title>Whole genome shotgun sequence of Pseudonocardia hydrocarbonoxydans NBRC 14498.</title>
        <authorList>
            <person name="Hosoyama A."/>
            <person name="Uohara A."/>
            <person name="Ohji S."/>
            <person name="Ichikawa N."/>
        </authorList>
    </citation>
    <scope>NUCLEOTIDE SEQUENCE [LARGE SCALE GENOMIC DNA]</scope>
    <source>
        <strain evidence="2 3">NBRC 14498</strain>
    </source>
</reference>
<feature type="region of interest" description="Disordered" evidence="1">
    <location>
        <begin position="1"/>
        <end position="79"/>
    </location>
</feature>
<accession>A0A4Y3WL84</accession>
<evidence type="ECO:0000313" key="3">
    <source>
        <dbReference type="Proteomes" id="UP000320338"/>
    </source>
</evidence>
<dbReference type="EMBL" id="BJNG01000015">
    <property type="protein sequence ID" value="GEC19544.1"/>
    <property type="molecule type" value="Genomic_DNA"/>
</dbReference>
<dbReference type="AlphaFoldDB" id="A0A4Y3WL84"/>
<sequence length="79" mass="8251">MPDSGTVHSTSGGAGAAGADGRAGPRERPPEEGRPPPERRGRGLAGENCTRREELGEDKKGTSGTWHVSTERQRRDGGG</sequence>
<evidence type="ECO:0000256" key="1">
    <source>
        <dbReference type="SAM" id="MobiDB-lite"/>
    </source>
</evidence>
<comment type="caution">
    <text evidence="2">The sequence shown here is derived from an EMBL/GenBank/DDBJ whole genome shotgun (WGS) entry which is preliminary data.</text>
</comment>
<protein>
    <submittedName>
        <fullName evidence="2">Uncharacterized protein</fullName>
    </submittedName>
</protein>
<evidence type="ECO:0000313" key="2">
    <source>
        <dbReference type="EMBL" id="GEC19544.1"/>
    </source>
</evidence>